<name>A0AA96IXJ0_9VIRU</name>
<sequence>MNHLDIPGLDEKIKQEFTRRLDAISKKEKELDRVEFIYFNSPNKEDVSRAKEKAYILRKEISGDNTLSQMEEYSELSAPLLQRYQENLGKVRKVSFFGSRPKEQDADIKLLNEFLKLARNYIEVDDRALRVSRCRSCNTELSQSFEKNEKLICGACGEIFHVVEEASPYKDSRGGCGSSKPGYVTKLQFLEVIEKFQAKKNTRIPIEVKAKIESELEKYGIPLESVTKKHIYMVLVDNNLTDYYEELSLLLWELNGTLPPDISAYQEELSNCYDVYEKVYLQIKEKERRKSLNAWYVLYKLLQHLKYVPNPDDFCFLKNTMKTRDCDEKFLEVCKRLGWNDFRYTL</sequence>
<protein>
    <submittedName>
        <fullName evidence="2">Poxvirus late transcription factor VLTF3-like protein</fullName>
    </submittedName>
</protein>
<evidence type="ECO:0000313" key="2">
    <source>
        <dbReference type="EMBL" id="WNL49738.1"/>
    </source>
</evidence>
<dbReference type="Pfam" id="PF04947">
    <property type="entry name" value="Pox_VLTF3"/>
    <property type="match status" value="1"/>
</dbReference>
<organism evidence="2">
    <name type="scientific">Marseillevirus sp</name>
    <dbReference type="NCBI Taxonomy" id="2809551"/>
    <lineage>
        <taxon>Viruses</taxon>
        <taxon>Varidnaviria</taxon>
        <taxon>Bamfordvirae</taxon>
        <taxon>Nucleocytoviricota</taxon>
        <taxon>Megaviricetes</taxon>
        <taxon>Pimascovirales</taxon>
        <taxon>Pimascovirales incertae sedis</taxon>
        <taxon>Marseilleviridae</taxon>
        <taxon>Marseillevirus</taxon>
    </lineage>
</organism>
<reference evidence="2" key="1">
    <citation type="submission" date="2023-07" db="EMBL/GenBank/DDBJ databases">
        <authorList>
            <person name="Xia Y."/>
        </authorList>
    </citation>
    <scope>NUCLEOTIDE SEQUENCE</scope>
    <source>
        <strain evidence="2">F</strain>
    </source>
</reference>
<evidence type="ECO:0000256" key="1">
    <source>
        <dbReference type="ARBA" id="ARBA00023163"/>
    </source>
</evidence>
<accession>A0AA96IXJ0</accession>
<dbReference type="EMBL" id="OR343188">
    <property type="protein sequence ID" value="WNL49738.1"/>
    <property type="molecule type" value="Genomic_DNA"/>
</dbReference>
<gene>
    <name evidence="2" type="ORF">MarFTMF_222</name>
</gene>
<proteinExistence type="predicted"/>
<dbReference type="GO" id="GO:0046782">
    <property type="term" value="P:regulation of viral transcription"/>
    <property type="evidence" value="ECO:0007669"/>
    <property type="project" value="InterPro"/>
</dbReference>
<keyword evidence="1" id="KW-0804">Transcription</keyword>
<dbReference type="InterPro" id="IPR007031">
    <property type="entry name" value="Poxvirus_VLTF3"/>
</dbReference>